<reference evidence="4 5" key="1">
    <citation type="submission" date="2018-05" db="EMBL/GenBank/DDBJ databases">
        <title>Acuticoccus sediminis sp. nov., isolated from deep-sea sediment of Indian Ocean.</title>
        <authorList>
            <person name="Liu X."/>
            <person name="Lai Q."/>
            <person name="Du Y."/>
            <person name="Sun F."/>
            <person name="Zhang X."/>
            <person name="Wang S."/>
            <person name="Shao Z."/>
        </authorList>
    </citation>
    <scope>NUCLEOTIDE SEQUENCE [LARGE SCALE GENOMIC DNA]</scope>
    <source>
        <strain evidence="4 5">PTG4-2</strain>
    </source>
</reference>
<dbReference type="AlphaFoldDB" id="A0A8B2NLZ5"/>
<dbReference type="SUPFAM" id="SSF141066">
    <property type="entry name" value="ICP-like"/>
    <property type="match status" value="1"/>
</dbReference>
<name>A0A8B2NLZ5_9HYPH</name>
<keyword evidence="5" id="KW-1185">Reference proteome</keyword>
<dbReference type="EMBL" id="QHHQ01000014">
    <property type="protein sequence ID" value="RAH96292.1"/>
    <property type="molecule type" value="Genomic_DNA"/>
</dbReference>
<evidence type="ECO:0000256" key="1">
    <source>
        <dbReference type="ARBA" id="ARBA00022690"/>
    </source>
</evidence>
<dbReference type="InterPro" id="IPR010359">
    <property type="entry name" value="IrrE_HExxH"/>
</dbReference>
<dbReference type="Proteomes" id="UP000249590">
    <property type="component" value="Unassembled WGS sequence"/>
</dbReference>
<dbReference type="InterPro" id="IPR052345">
    <property type="entry name" value="Rad_response_metalloprotease"/>
</dbReference>
<dbReference type="Pfam" id="PF06114">
    <property type="entry name" value="Peptidase_M78"/>
    <property type="match status" value="1"/>
</dbReference>
<dbReference type="Gene3D" id="1.10.10.2910">
    <property type="match status" value="1"/>
</dbReference>
<evidence type="ECO:0000259" key="3">
    <source>
        <dbReference type="Pfam" id="PF06114"/>
    </source>
</evidence>
<comment type="caution">
    <text evidence="4">The sequence shown here is derived from an EMBL/GenBank/DDBJ whole genome shotgun (WGS) entry which is preliminary data.</text>
</comment>
<proteinExistence type="predicted"/>
<dbReference type="RefSeq" id="WP_083551973.1">
    <property type="nucleotide sequence ID" value="NZ_QHHQ01000014.1"/>
</dbReference>
<feature type="domain" description="IrrE N-terminal-like" evidence="3">
    <location>
        <begin position="44"/>
        <end position="153"/>
    </location>
</feature>
<evidence type="ECO:0000313" key="4">
    <source>
        <dbReference type="EMBL" id="RAH96292.1"/>
    </source>
</evidence>
<sequence>MTRQQDRISILRGMKAALGLLHDLGLDREGKRVQRVDVFDSIDRTGAALMFKPMEKLLGAFMKQSGMAGIILNTERPLGMQRFTAAHELGHLILQHDPHADDDGILRRGPIADGRAFRLVPPEEREADAFASYFLLPPHLIAAQMEVQGWGPEHFSSPENVYQASLRFGTSFSGAVYGLEREKVIGAGLRQQLLKTRPQSLKLGLLDGQPLPNPRRSDVWHLTEKDEGAVVEAGRDDLFLLRLREDTGAGYVWTFDELWDAGFVILKDGREPVPEGQIGAPTVRRILAQAERPLAETLRLKECRPWDPEDDPHTLTLHCRTATSDEAGLFERQRLERLAAP</sequence>
<gene>
    <name evidence="4" type="ORF">DLJ53_32850</name>
</gene>
<accession>A0A8B2NLZ5</accession>
<dbReference type="OrthoDB" id="9794834at2"/>
<dbReference type="GO" id="GO:0004869">
    <property type="term" value="F:cysteine-type endopeptidase inhibitor activity"/>
    <property type="evidence" value="ECO:0007669"/>
    <property type="project" value="UniProtKB-KW"/>
</dbReference>
<dbReference type="PANTHER" id="PTHR43236">
    <property type="entry name" value="ANTITOXIN HIGA1"/>
    <property type="match status" value="1"/>
</dbReference>
<evidence type="ECO:0000313" key="5">
    <source>
        <dbReference type="Proteomes" id="UP000249590"/>
    </source>
</evidence>
<dbReference type="PANTHER" id="PTHR43236:SF1">
    <property type="entry name" value="BLL7220 PROTEIN"/>
    <property type="match status" value="1"/>
</dbReference>
<evidence type="ECO:0000256" key="2">
    <source>
        <dbReference type="ARBA" id="ARBA00022704"/>
    </source>
</evidence>
<protein>
    <submittedName>
        <fullName evidence="4">ImmA/IrrE family metallo-endopeptidase</fullName>
    </submittedName>
</protein>
<keyword evidence="2" id="KW-0789">Thiol protease inhibitor</keyword>
<organism evidence="4 5">
    <name type="scientific">Acuticoccus sediminis</name>
    <dbReference type="NCBI Taxonomy" id="2184697"/>
    <lineage>
        <taxon>Bacteria</taxon>
        <taxon>Pseudomonadati</taxon>
        <taxon>Pseudomonadota</taxon>
        <taxon>Alphaproteobacteria</taxon>
        <taxon>Hyphomicrobiales</taxon>
        <taxon>Amorphaceae</taxon>
        <taxon>Acuticoccus</taxon>
    </lineage>
</organism>
<keyword evidence="1" id="KW-0646">Protease inhibitor</keyword>
<dbReference type="Gene3D" id="2.60.40.2020">
    <property type="match status" value="1"/>
</dbReference>
<dbReference type="InterPro" id="IPR036331">
    <property type="entry name" value="Chagasin-like_sf"/>
</dbReference>